<dbReference type="Gene3D" id="3.30.420.10">
    <property type="entry name" value="Ribonuclease H-like superfamily/Ribonuclease H"/>
    <property type="match status" value="1"/>
</dbReference>
<dbReference type="GO" id="GO:0003676">
    <property type="term" value="F:nucleic acid binding"/>
    <property type="evidence" value="ECO:0007669"/>
    <property type="project" value="InterPro"/>
</dbReference>
<dbReference type="KEGG" id="vg:60321079"/>
<evidence type="ECO:0000313" key="1">
    <source>
        <dbReference type="EMBL" id="AYD82004.1"/>
    </source>
</evidence>
<dbReference type="Proteomes" id="UP000269292">
    <property type="component" value="Segment"/>
</dbReference>
<dbReference type="InterPro" id="IPR012337">
    <property type="entry name" value="RNaseH-like_sf"/>
</dbReference>
<keyword evidence="2" id="KW-1185">Reference proteome</keyword>
<dbReference type="GeneID" id="60321079"/>
<gene>
    <name evidence="1" type="primary">9</name>
    <name evidence="1" type="ORF">SEA_SAGUARO_9</name>
</gene>
<dbReference type="InterPro" id="IPR036397">
    <property type="entry name" value="RNaseH_sf"/>
</dbReference>
<dbReference type="RefSeq" id="YP_009949672.1">
    <property type="nucleotide sequence ID" value="NC_051583.1"/>
</dbReference>
<proteinExistence type="predicted"/>
<name>A0A386KCH5_9CAUD</name>
<protein>
    <submittedName>
        <fullName evidence="1">RuvC-like resolvase</fullName>
    </submittedName>
</protein>
<dbReference type="SUPFAM" id="SSF53098">
    <property type="entry name" value="Ribonuclease H-like"/>
    <property type="match status" value="1"/>
</dbReference>
<reference evidence="1 2" key="1">
    <citation type="submission" date="2018-08" db="EMBL/GenBank/DDBJ databases">
        <authorList>
            <person name="Washington J.M."/>
            <person name="Garlena R.A."/>
            <person name="Russell D.A."/>
            <person name="Pope W.H."/>
            <person name="Jacobs-Sera D."/>
            <person name="Hatfull G.F."/>
        </authorList>
    </citation>
    <scope>NUCLEOTIDE SEQUENCE [LARGE SCALE GENOMIC DNA]</scope>
</reference>
<organism evidence="1 2">
    <name type="scientific">Mycobacterium phage Saguaro</name>
    <dbReference type="NCBI Taxonomy" id="2315616"/>
    <lineage>
        <taxon>Viruses</taxon>
        <taxon>Duplodnaviria</taxon>
        <taxon>Heunggongvirae</taxon>
        <taxon>Uroviricota</taxon>
        <taxon>Caudoviricetes</taxon>
        <taxon>Bclasvirinae</taxon>
        <taxon>Saguarovirus</taxon>
        <taxon>Saguarovirus saguaro</taxon>
    </lineage>
</organism>
<evidence type="ECO:0000313" key="2">
    <source>
        <dbReference type="Proteomes" id="UP000269292"/>
    </source>
</evidence>
<accession>A0A386KCH5</accession>
<dbReference type="EMBL" id="MH744423">
    <property type="protein sequence ID" value="AYD82004.1"/>
    <property type="molecule type" value="Genomic_DNA"/>
</dbReference>
<sequence>MPRVLGIDTSLTATGLARIDYSGEDSWTIDTATVGAPAPGPDKSKRAMARRVNVLVDKIEGAFDSGMDLVAMESLAYGAKGSSAWVLPWVFGRVIELCERHDKPLVIVGTSQRAKYATGKGTADKDTVMLAAARRWPQADITNNNEADATIVAVIGLHYLGYPLSEPTKAQLEVLAKIET</sequence>